<dbReference type="OrthoDB" id="515940at2759"/>
<dbReference type="EMBL" id="SIDB01000001">
    <property type="protein sequence ID" value="KAI3437876.1"/>
    <property type="molecule type" value="Genomic_DNA"/>
</dbReference>
<protein>
    <submittedName>
        <fullName evidence="3">Uncharacterized protein</fullName>
    </submittedName>
</protein>
<sequence length="453" mass="45832">MPFSASSATQQAVSSGVAVINDATPTSVQLMECCLHMLGVTFPPHVVESLVLNAAGKKNQTNLAAALRKAFAQHASGASSSPGSNNDDGSTAPGTVSGRARCSLESQAPRAASTLPDGVPYRHLRMPAAQIASPPVASPFAAPPHGTAAPFTAGPPPPASCTAGSIQAAVQQADASTSVQAATAASSHAADQPGTASVEEAESSKAAAVPEPVDAGSSRGADYGGGEGAASKQPAQRISTARKPASSSLTSRAARNRLESEPEPAATATQRAWDLRFSSAALEDCYKSWLAPYLLRGDICLGIVHLLVAAAALLRMLMLQWGGWADLLPLAGLLLVAVPALPAACRPAWWASHRTASIMTLRLLATAAAAAQLFVVSAASADPAGEAASQPPASHAGVALSHSGAVSLCLLPLRLPLPFSLHLPLHLACIWIVTAATSLTHAGAGPPAQLLPR</sequence>
<dbReference type="Proteomes" id="UP001055712">
    <property type="component" value="Unassembled WGS sequence"/>
</dbReference>
<feature type="region of interest" description="Disordered" evidence="1">
    <location>
        <begin position="135"/>
        <end position="165"/>
    </location>
</feature>
<feature type="compositionally biased region" description="Low complexity" evidence="1">
    <location>
        <begin position="75"/>
        <end position="90"/>
    </location>
</feature>
<keyword evidence="4" id="KW-1185">Reference proteome</keyword>
<keyword evidence="2" id="KW-0472">Membrane</keyword>
<keyword evidence="2" id="KW-1133">Transmembrane helix</keyword>
<comment type="caution">
    <text evidence="3">The sequence shown here is derived from an EMBL/GenBank/DDBJ whole genome shotgun (WGS) entry which is preliminary data.</text>
</comment>
<evidence type="ECO:0000256" key="1">
    <source>
        <dbReference type="SAM" id="MobiDB-lite"/>
    </source>
</evidence>
<feature type="transmembrane region" description="Helical" evidence="2">
    <location>
        <begin position="327"/>
        <end position="349"/>
    </location>
</feature>
<feature type="compositionally biased region" description="Low complexity" evidence="1">
    <location>
        <begin position="135"/>
        <end position="152"/>
    </location>
</feature>
<feature type="transmembrane region" description="Helical" evidence="2">
    <location>
        <begin position="299"/>
        <end position="321"/>
    </location>
</feature>
<evidence type="ECO:0000256" key="2">
    <source>
        <dbReference type="SAM" id="Phobius"/>
    </source>
</evidence>
<gene>
    <name evidence="3" type="ORF">D9Q98_000322</name>
</gene>
<name>A0A9D4Z225_CHLVU</name>
<feature type="region of interest" description="Disordered" evidence="1">
    <location>
        <begin position="75"/>
        <end position="98"/>
    </location>
</feature>
<reference evidence="3" key="1">
    <citation type="journal article" date="2019" name="Plant J.">
        <title>Chlorella vulgaris genome assembly and annotation reveals the molecular basis for metabolic acclimation to high light conditions.</title>
        <authorList>
            <person name="Cecchin M."/>
            <person name="Marcolungo L."/>
            <person name="Rossato M."/>
            <person name="Girolomoni L."/>
            <person name="Cosentino E."/>
            <person name="Cuine S."/>
            <person name="Li-Beisson Y."/>
            <person name="Delledonne M."/>
            <person name="Ballottari M."/>
        </authorList>
    </citation>
    <scope>NUCLEOTIDE SEQUENCE</scope>
    <source>
        <strain evidence="3">211/11P</strain>
    </source>
</reference>
<dbReference type="AlphaFoldDB" id="A0A9D4Z225"/>
<organism evidence="3 4">
    <name type="scientific">Chlorella vulgaris</name>
    <name type="common">Green alga</name>
    <dbReference type="NCBI Taxonomy" id="3077"/>
    <lineage>
        <taxon>Eukaryota</taxon>
        <taxon>Viridiplantae</taxon>
        <taxon>Chlorophyta</taxon>
        <taxon>core chlorophytes</taxon>
        <taxon>Trebouxiophyceae</taxon>
        <taxon>Chlorellales</taxon>
        <taxon>Chlorellaceae</taxon>
        <taxon>Chlorella clade</taxon>
        <taxon>Chlorella</taxon>
    </lineage>
</organism>
<feature type="transmembrane region" description="Helical" evidence="2">
    <location>
        <begin position="361"/>
        <end position="381"/>
    </location>
</feature>
<feature type="compositionally biased region" description="Low complexity" evidence="1">
    <location>
        <begin position="179"/>
        <end position="212"/>
    </location>
</feature>
<evidence type="ECO:0000313" key="3">
    <source>
        <dbReference type="EMBL" id="KAI3437876.1"/>
    </source>
</evidence>
<feature type="compositionally biased region" description="Polar residues" evidence="1">
    <location>
        <begin position="233"/>
        <end position="253"/>
    </location>
</feature>
<proteinExistence type="predicted"/>
<feature type="region of interest" description="Disordered" evidence="1">
    <location>
        <begin position="179"/>
        <end position="265"/>
    </location>
</feature>
<evidence type="ECO:0000313" key="4">
    <source>
        <dbReference type="Proteomes" id="UP001055712"/>
    </source>
</evidence>
<accession>A0A9D4Z225</accession>
<reference evidence="3" key="2">
    <citation type="submission" date="2020-11" db="EMBL/GenBank/DDBJ databases">
        <authorList>
            <person name="Cecchin M."/>
            <person name="Marcolungo L."/>
            <person name="Rossato M."/>
            <person name="Girolomoni L."/>
            <person name="Cosentino E."/>
            <person name="Cuine S."/>
            <person name="Li-Beisson Y."/>
            <person name="Delledonne M."/>
            <person name="Ballottari M."/>
        </authorList>
    </citation>
    <scope>NUCLEOTIDE SEQUENCE</scope>
    <source>
        <strain evidence="3">211/11P</strain>
        <tissue evidence="3">Whole cell</tissue>
    </source>
</reference>
<keyword evidence="2" id="KW-0812">Transmembrane</keyword>